<evidence type="ECO:0000256" key="1">
    <source>
        <dbReference type="ARBA" id="ARBA00001966"/>
    </source>
</evidence>
<dbReference type="GO" id="GO:0031419">
    <property type="term" value="F:cobalamin binding"/>
    <property type="evidence" value="ECO:0007669"/>
    <property type="project" value="InterPro"/>
</dbReference>
<dbReference type="Gene3D" id="3.80.30.20">
    <property type="entry name" value="tm_1862 like domain"/>
    <property type="match status" value="1"/>
</dbReference>
<dbReference type="PANTHER" id="PTHR43409">
    <property type="entry name" value="ANAEROBIC MAGNESIUM-PROTOPORPHYRIN IX MONOMETHYL ESTER CYCLASE-RELATED"/>
    <property type="match status" value="1"/>
</dbReference>
<protein>
    <submittedName>
        <fullName evidence="9">Uncharacterized protein</fullName>
    </submittedName>
</protein>
<dbReference type="InterPro" id="IPR006638">
    <property type="entry name" value="Elp3/MiaA/NifB-like_rSAM"/>
</dbReference>
<dbReference type="InterPro" id="IPR036724">
    <property type="entry name" value="Cobalamin-bd_sf"/>
</dbReference>
<dbReference type="Proteomes" id="UP000230447">
    <property type="component" value="Unassembled WGS sequence"/>
</dbReference>
<dbReference type="SUPFAM" id="SSF52242">
    <property type="entry name" value="Cobalamin (vitamin B12)-binding domain"/>
    <property type="match status" value="1"/>
</dbReference>
<dbReference type="InterPro" id="IPR051198">
    <property type="entry name" value="BchE-like"/>
</dbReference>
<dbReference type="InterPro" id="IPR023404">
    <property type="entry name" value="rSAM_horseshoe"/>
</dbReference>
<organism evidence="9 10">
    <name type="scientific">bacterium (Candidatus Gribaldobacteria) CG23_combo_of_CG06-09_8_20_14_all_37_87_8</name>
    <dbReference type="NCBI Taxonomy" id="2014278"/>
    <lineage>
        <taxon>Bacteria</taxon>
        <taxon>Candidatus Gribaldobacteria</taxon>
    </lineage>
</organism>
<keyword evidence="6" id="KW-1133">Transmembrane helix</keyword>
<accession>A0A2G9ZFX3</accession>
<dbReference type="InterPro" id="IPR007197">
    <property type="entry name" value="rSAM"/>
</dbReference>
<dbReference type="GO" id="GO:0005829">
    <property type="term" value="C:cytosol"/>
    <property type="evidence" value="ECO:0007669"/>
    <property type="project" value="TreeGrafter"/>
</dbReference>
<comment type="caution">
    <text evidence="9">The sequence shown here is derived from an EMBL/GenBank/DDBJ whole genome shotgun (WGS) entry which is preliminary data.</text>
</comment>
<keyword evidence="5" id="KW-0411">Iron-sulfur</keyword>
<dbReference type="Pfam" id="PF04055">
    <property type="entry name" value="Radical_SAM"/>
    <property type="match status" value="1"/>
</dbReference>
<evidence type="ECO:0000259" key="8">
    <source>
        <dbReference type="PROSITE" id="PS51918"/>
    </source>
</evidence>
<dbReference type="PROSITE" id="PS51332">
    <property type="entry name" value="B12_BINDING"/>
    <property type="match status" value="1"/>
</dbReference>
<dbReference type="Pfam" id="PF02310">
    <property type="entry name" value="B12-binding"/>
    <property type="match status" value="1"/>
</dbReference>
<gene>
    <name evidence="9" type="ORF">COX24_03370</name>
</gene>
<keyword evidence="6" id="KW-0812">Transmembrane</keyword>
<feature type="domain" description="Radical SAM core" evidence="8">
    <location>
        <begin position="184"/>
        <end position="409"/>
    </location>
</feature>
<dbReference type="SUPFAM" id="SSF102114">
    <property type="entry name" value="Radical SAM enzymes"/>
    <property type="match status" value="1"/>
</dbReference>
<sequence>MKVLFVCSEDISLGVASLSAYLKKEKHRVFLAFDPRQFNKSYAENKSLAHFFSRESEILHKVKEISPDLICFSVYTANYQWALILAEKIKKITDAPIVFGGVHPTLAPEEVIKQKAVDIVCVGEGEKPIAELLENLKKGKKEHHIANLWFKDKGKIIKNEVRPLLDLNKLPLPDRDLFLGQLPDSYFRSPAIMTSKGCPFSCTFCSNNSLRKIYQGKGIYVRKRTVGNVMVELLTLKEKYRPHYFIFMDDLFTVDPSWLEEFLPLYRKKINLPFSCFSHFNFLDLKTARLLKKAGCNLVLFGLQSGSPLLRRKILKRPETNEDVLRVAGICREVGLNFSIDHIFNLPSDSKETVFESLNLYNKVRPNIINCYGLMFFPGTEIVDIAVGKGILKKDSYKKINEGKEAVYASLVGKATADDYRRFALLTTLIPLLPQKVVAFVLNKEKRVNFFSDLPISLIIPIKLILYLKVNLGFIFSSVIGNEFFYLKQFFKYKFKSINY</sequence>
<evidence type="ECO:0000313" key="10">
    <source>
        <dbReference type="Proteomes" id="UP000230447"/>
    </source>
</evidence>
<dbReference type="SFLD" id="SFLDG01082">
    <property type="entry name" value="B12-binding_domain_containing"/>
    <property type="match status" value="1"/>
</dbReference>
<keyword evidence="3" id="KW-0479">Metal-binding</keyword>
<dbReference type="GO" id="GO:0046872">
    <property type="term" value="F:metal ion binding"/>
    <property type="evidence" value="ECO:0007669"/>
    <property type="project" value="UniProtKB-KW"/>
</dbReference>
<dbReference type="PANTHER" id="PTHR43409:SF16">
    <property type="entry name" value="SLR0320 PROTEIN"/>
    <property type="match status" value="1"/>
</dbReference>
<reference evidence="9 10" key="1">
    <citation type="submission" date="2017-09" db="EMBL/GenBank/DDBJ databases">
        <title>Depth-based differentiation of microbial function through sediment-hosted aquifers and enrichment of novel symbionts in the deep terrestrial subsurface.</title>
        <authorList>
            <person name="Probst A.J."/>
            <person name="Ladd B."/>
            <person name="Jarett J.K."/>
            <person name="Geller-Mcgrath D.E."/>
            <person name="Sieber C.M."/>
            <person name="Emerson J.B."/>
            <person name="Anantharaman K."/>
            <person name="Thomas B.C."/>
            <person name="Malmstrom R."/>
            <person name="Stieglmeier M."/>
            <person name="Klingl A."/>
            <person name="Woyke T."/>
            <person name="Ryan C.M."/>
            <person name="Banfield J.F."/>
        </authorList>
    </citation>
    <scope>NUCLEOTIDE SEQUENCE [LARGE SCALE GENOMIC DNA]</scope>
    <source>
        <strain evidence="9">CG23_combo_of_CG06-09_8_20_14_all_37_87_8</strain>
    </source>
</reference>
<evidence type="ECO:0000256" key="3">
    <source>
        <dbReference type="ARBA" id="ARBA00022723"/>
    </source>
</evidence>
<keyword evidence="4" id="KW-0408">Iron</keyword>
<feature type="transmembrane region" description="Helical" evidence="6">
    <location>
        <begin position="464"/>
        <end position="487"/>
    </location>
</feature>
<comment type="cofactor">
    <cofactor evidence="1">
        <name>[4Fe-4S] cluster</name>
        <dbReference type="ChEBI" id="CHEBI:49883"/>
    </cofactor>
</comment>
<dbReference type="GO" id="GO:0051539">
    <property type="term" value="F:4 iron, 4 sulfur cluster binding"/>
    <property type="evidence" value="ECO:0007669"/>
    <property type="project" value="UniProtKB-KW"/>
</dbReference>
<dbReference type="GO" id="GO:0003824">
    <property type="term" value="F:catalytic activity"/>
    <property type="evidence" value="ECO:0007669"/>
    <property type="project" value="InterPro"/>
</dbReference>
<dbReference type="CDD" id="cd02068">
    <property type="entry name" value="radical_SAM_B12_BD"/>
    <property type="match status" value="1"/>
</dbReference>
<name>A0A2G9ZFX3_9BACT</name>
<dbReference type="SMART" id="SM00729">
    <property type="entry name" value="Elp3"/>
    <property type="match status" value="1"/>
</dbReference>
<dbReference type="InterPro" id="IPR006158">
    <property type="entry name" value="Cobalamin-bd"/>
</dbReference>
<dbReference type="EMBL" id="PCSB01000070">
    <property type="protein sequence ID" value="PIP31480.1"/>
    <property type="molecule type" value="Genomic_DNA"/>
</dbReference>
<evidence type="ECO:0000313" key="9">
    <source>
        <dbReference type="EMBL" id="PIP31480.1"/>
    </source>
</evidence>
<proteinExistence type="predicted"/>
<dbReference type="InterPro" id="IPR034466">
    <property type="entry name" value="Methyltransferase_Class_B"/>
</dbReference>
<dbReference type="Gene3D" id="3.40.50.280">
    <property type="entry name" value="Cobalamin-binding domain"/>
    <property type="match status" value="1"/>
</dbReference>
<keyword evidence="6" id="KW-0472">Membrane</keyword>
<evidence type="ECO:0000256" key="6">
    <source>
        <dbReference type="SAM" id="Phobius"/>
    </source>
</evidence>
<dbReference type="PROSITE" id="PS51918">
    <property type="entry name" value="RADICAL_SAM"/>
    <property type="match status" value="1"/>
</dbReference>
<feature type="domain" description="B12-binding" evidence="7">
    <location>
        <begin position="1"/>
        <end position="143"/>
    </location>
</feature>
<evidence type="ECO:0000256" key="4">
    <source>
        <dbReference type="ARBA" id="ARBA00023004"/>
    </source>
</evidence>
<keyword evidence="2" id="KW-0949">S-adenosyl-L-methionine</keyword>
<dbReference type="CDD" id="cd01335">
    <property type="entry name" value="Radical_SAM"/>
    <property type="match status" value="1"/>
</dbReference>
<evidence type="ECO:0000256" key="2">
    <source>
        <dbReference type="ARBA" id="ARBA00022691"/>
    </source>
</evidence>
<evidence type="ECO:0000259" key="7">
    <source>
        <dbReference type="PROSITE" id="PS51332"/>
    </source>
</evidence>
<dbReference type="InterPro" id="IPR058240">
    <property type="entry name" value="rSAM_sf"/>
</dbReference>
<dbReference type="AlphaFoldDB" id="A0A2G9ZFX3"/>
<evidence type="ECO:0000256" key="5">
    <source>
        <dbReference type="ARBA" id="ARBA00023014"/>
    </source>
</evidence>
<dbReference type="SFLD" id="SFLDS00029">
    <property type="entry name" value="Radical_SAM"/>
    <property type="match status" value="1"/>
</dbReference>
<dbReference type="SFLD" id="SFLDG01123">
    <property type="entry name" value="methyltransferase_(Class_B)"/>
    <property type="match status" value="1"/>
</dbReference>